<accession>A0A382TC27</accession>
<sequence length="174" mass="19909">MKKIIVKKSHCCLVFLTVLFFLATPVMATQKAELWLWKFNEFLSGKCGWCGDFVTFKEGENRSSLSDFSLYDQDGYYAVSLKGPSKSTITLFGTEDFTTKQGFLIIIKQDNKTVSIDDLEAFIPETWVKVEAQEGVSGAYSAYYHPYPSFKNYIRSGKWGHWWDNLSSISKPVF</sequence>
<protein>
    <submittedName>
        <fullName evidence="1">Uncharacterized protein</fullName>
    </submittedName>
</protein>
<reference evidence="1" key="1">
    <citation type="submission" date="2018-05" db="EMBL/GenBank/DDBJ databases">
        <authorList>
            <person name="Lanie J.A."/>
            <person name="Ng W.-L."/>
            <person name="Kazmierczak K.M."/>
            <person name="Andrzejewski T.M."/>
            <person name="Davidsen T.M."/>
            <person name="Wayne K.J."/>
            <person name="Tettelin H."/>
            <person name="Glass J.I."/>
            <person name="Rusch D."/>
            <person name="Podicherti R."/>
            <person name="Tsui H.-C.T."/>
            <person name="Winkler M.E."/>
        </authorList>
    </citation>
    <scope>NUCLEOTIDE SEQUENCE</scope>
</reference>
<evidence type="ECO:0000313" key="1">
    <source>
        <dbReference type="EMBL" id="SVD18931.1"/>
    </source>
</evidence>
<dbReference type="EMBL" id="UINC01135028">
    <property type="protein sequence ID" value="SVD18931.1"/>
    <property type="molecule type" value="Genomic_DNA"/>
</dbReference>
<name>A0A382TC27_9ZZZZ</name>
<gene>
    <name evidence="1" type="ORF">METZ01_LOCUS371785</name>
</gene>
<organism evidence="1">
    <name type="scientific">marine metagenome</name>
    <dbReference type="NCBI Taxonomy" id="408172"/>
    <lineage>
        <taxon>unclassified sequences</taxon>
        <taxon>metagenomes</taxon>
        <taxon>ecological metagenomes</taxon>
    </lineage>
</organism>
<proteinExistence type="predicted"/>
<dbReference type="AlphaFoldDB" id="A0A382TC27"/>